<dbReference type="PANTHER" id="PTHR44051">
    <property type="entry name" value="GLUTATHIONE S-TRANSFERASE-RELATED"/>
    <property type="match status" value="1"/>
</dbReference>
<dbReference type="AlphaFoldDB" id="A0A2T8HV10"/>
<evidence type="ECO:0000313" key="4">
    <source>
        <dbReference type="Proteomes" id="UP000245911"/>
    </source>
</evidence>
<dbReference type="InterPro" id="IPR004045">
    <property type="entry name" value="Glutathione_S-Trfase_N"/>
</dbReference>
<dbReference type="RefSeq" id="WP_116558250.1">
    <property type="nucleotide sequence ID" value="NZ_QDKM01000003.1"/>
</dbReference>
<dbReference type="SUPFAM" id="SSF47616">
    <property type="entry name" value="GST C-terminal domain-like"/>
    <property type="match status" value="1"/>
</dbReference>
<sequence>MIDFYTNPKSRGVITRWMLEEIGAPYTTHLLDYQSTMKSPEYLAINPMGKVPAIVHDGQVVTEAAAICAHLADAFPEAGLAPAPEQRGAYYRWLFFGAGPFEAAISNAGFGFVVPEGRERAIGYGRLEDVLDTLEGHLSERRYILGEKFTAADVYLGSQIGFGAEFGLFPMRAGLSAYWERIKDRPARVRGMQLDKEADDEN</sequence>
<dbReference type="CDD" id="cd03207">
    <property type="entry name" value="GST_C_8"/>
    <property type="match status" value="1"/>
</dbReference>
<keyword evidence="4" id="KW-1185">Reference proteome</keyword>
<feature type="domain" description="GST C-terminal" evidence="2">
    <location>
        <begin position="83"/>
        <end position="202"/>
    </location>
</feature>
<keyword evidence="3" id="KW-0808">Transferase</keyword>
<protein>
    <submittedName>
        <fullName evidence="3">Glutathione S-transferase</fullName>
    </submittedName>
</protein>
<accession>A0A2T8HV10</accession>
<proteinExistence type="predicted"/>
<evidence type="ECO:0000259" key="2">
    <source>
        <dbReference type="PROSITE" id="PS50405"/>
    </source>
</evidence>
<gene>
    <name evidence="3" type="ORF">DDE20_09590</name>
</gene>
<dbReference type="Gene3D" id="1.20.1050.10">
    <property type="match status" value="1"/>
</dbReference>
<dbReference type="InterPro" id="IPR040079">
    <property type="entry name" value="Glutathione_S-Trfase"/>
</dbReference>
<dbReference type="EMBL" id="QDKM01000003">
    <property type="protein sequence ID" value="PVH29254.1"/>
    <property type="molecule type" value="Genomic_DNA"/>
</dbReference>
<dbReference type="OrthoDB" id="5740960at2"/>
<dbReference type="PROSITE" id="PS50404">
    <property type="entry name" value="GST_NTER"/>
    <property type="match status" value="1"/>
</dbReference>
<dbReference type="GO" id="GO:0016740">
    <property type="term" value="F:transferase activity"/>
    <property type="evidence" value="ECO:0007669"/>
    <property type="project" value="UniProtKB-KW"/>
</dbReference>
<feature type="domain" description="GST N-terminal" evidence="1">
    <location>
        <begin position="1"/>
        <end position="79"/>
    </location>
</feature>
<dbReference type="CDD" id="cd03046">
    <property type="entry name" value="GST_N_GTT1_like"/>
    <property type="match status" value="1"/>
</dbReference>
<dbReference type="InterPro" id="IPR036249">
    <property type="entry name" value="Thioredoxin-like_sf"/>
</dbReference>
<dbReference type="Proteomes" id="UP000245911">
    <property type="component" value="Unassembled WGS sequence"/>
</dbReference>
<dbReference type="InterPro" id="IPR010987">
    <property type="entry name" value="Glutathione-S-Trfase_C-like"/>
</dbReference>
<dbReference type="PANTHER" id="PTHR44051:SF21">
    <property type="entry name" value="GLUTATHIONE S-TRANSFERASE FAMILY PROTEIN"/>
    <property type="match status" value="1"/>
</dbReference>
<dbReference type="Pfam" id="PF13410">
    <property type="entry name" value="GST_C_2"/>
    <property type="match status" value="1"/>
</dbReference>
<dbReference type="SFLD" id="SFLDG01150">
    <property type="entry name" value="Main.1:_Beta-like"/>
    <property type="match status" value="1"/>
</dbReference>
<dbReference type="SUPFAM" id="SSF52833">
    <property type="entry name" value="Thioredoxin-like"/>
    <property type="match status" value="1"/>
</dbReference>
<evidence type="ECO:0000313" key="3">
    <source>
        <dbReference type="EMBL" id="PVH29254.1"/>
    </source>
</evidence>
<dbReference type="SFLD" id="SFLDG00358">
    <property type="entry name" value="Main_(cytGST)"/>
    <property type="match status" value="1"/>
</dbReference>
<dbReference type="InterPro" id="IPR036282">
    <property type="entry name" value="Glutathione-S-Trfase_C_sf"/>
</dbReference>
<dbReference type="PROSITE" id="PS50405">
    <property type="entry name" value="GST_CTER"/>
    <property type="match status" value="1"/>
</dbReference>
<reference evidence="3 4" key="1">
    <citation type="submission" date="2018-04" db="EMBL/GenBank/DDBJ databases">
        <title>Pararhodobacter oceanense sp. nov., isolated from marine intertidal sediment.</title>
        <authorList>
            <person name="Wang X.-L."/>
            <person name="Du Z.-J."/>
        </authorList>
    </citation>
    <scope>NUCLEOTIDE SEQUENCE [LARGE SCALE GENOMIC DNA]</scope>
    <source>
        <strain evidence="3 4">AM505</strain>
    </source>
</reference>
<organism evidence="3 4">
    <name type="scientific">Pararhodobacter oceanensis</name>
    <dbReference type="NCBI Taxonomy" id="2172121"/>
    <lineage>
        <taxon>Bacteria</taxon>
        <taxon>Pseudomonadati</taxon>
        <taxon>Pseudomonadota</taxon>
        <taxon>Alphaproteobacteria</taxon>
        <taxon>Rhodobacterales</taxon>
        <taxon>Paracoccaceae</taxon>
        <taxon>Pararhodobacter</taxon>
    </lineage>
</organism>
<comment type="caution">
    <text evidence="3">The sequence shown here is derived from an EMBL/GenBank/DDBJ whole genome shotgun (WGS) entry which is preliminary data.</text>
</comment>
<dbReference type="Pfam" id="PF13409">
    <property type="entry name" value="GST_N_2"/>
    <property type="match status" value="1"/>
</dbReference>
<dbReference type="SFLD" id="SFLDS00019">
    <property type="entry name" value="Glutathione_Transferase_(cytos"/>
    <property type="match status" value="1"/>
</dbReference>
<dbReference type="Gene3D" id="3.40.30.10">
    <property type="entry name" value="Glutaredoxin"/>
    <property type="match status" value="1"/>
</dbReference>
<name>A0A2T8HV10_9RHOB</name>
<evidence type="ECO:0000259" key="1">
    <source>
        <dbReference type="PROSITE" id="PS50404"/>
    </source>
</evidence>